<dbReference type="Proteomes" id="UP001054945">
    <property type="component" value="Unassembled WGS sequence"/>
</dbReference>
<gene>
    <name evidence="1" type="ORF">CEXT_618031</name>
</gene>
<comment type="caution">
    <text evidence="1">The sequence shown here is derived from an EMBL/GenBank/DDBJ whole genome shotgun (WGS) entry which is preliminary data.</text>
</comment>
<evidence type="ECO:0000313" key="2">
    <source>
        <dbReference type="Proteomes" id="UP001054945"/>
    </source>
</evidence>
<accession>A0AAV4QRE1</accession>
<sequence>MYINSLDFIAPPADDLFTLTALSIAIDRMDDSVSNSSSSQLQLTERGLRIEVNSGIINAGGKHQSNNSSCLELDVVFHNRVLLNYNLFYCGIDS</sequence>
<protein>
    <submittedName>
        <fullName evidence="1">Uncharacterized protein</fullName>
    </submittedName>
</protein>
<evidence type="ECO:0000313" key="1">
    <source>
        <dbReference type="EMBL" id="GIY12608.1"/>
    </source>
</evidence>
<organism evidence="1 2">
    <name type="scientific">Caerostris extrusa</name>
    <name type="common">Bark spider</name>
    <name type="synonym">Caerostris bankana</name>
    <dbReference type="NCBI Taxonomy" id="172846"/>
    <lineage>
        <taxon>Eukaryota</taxon>
        <taxon>Metazoa</taxon>
        <taxon>Ecdysozoa</taxon>
        <taxon>Arthropoda</taxon>
        <taxon>Chelicerata</taxon>
        <taxon>Arachnida</taxon>
        <taxon>Araneae</taxon>
        <taxon>Araneomorphae</taxon>
        <taxon>Entelegynae</taxon>
        <taxon>Araneoidea</taxon>
        <taxon>Araneidae</taxon>
        <taxon>Caerostris</taxon>
    </lineage>
</organism>
<dbReference type="AlphaFoldDB" id="A0AAV4QRE1"/>
<proteinExistence type="predicted"/>
<keyword evidence="2" id="KW-1185">Reference proteome</keyword>
<dbReference type="EMBL" id="BPLR01006815">
    <property type="protein sequence ID" value="GIY12608.1"/>
    <property type="molecule type" value="Genomic_DNA"/>
</dbReference>
<name>A0AAV4QRE1_CAEEX</name>
<reference evidence="1 2" key="1">
    <citation type="submission" date="2021-06" db="EMBL/GenBank/DDBJ databases">
        <title>Caerostris extrusa draft genome.</title>
        <authorList>
            <person name="Kono N."/>
            <person name="Arakawa K."/>
        </authorList>
    </citation>
    <scope>NUCLEOTIDE SEQUENCE [LARGE SCALE GENOMIC DNA]</scope>
</reference>